<reference evidence="1 2" key="1">
    <citation type="journal article" date="2019" name="Sci. Rep.">
        <title>Orb-weaving spider Araneus ventricosus genome elucidates the spidroin gene catalogue.</title>
        <authorList>
            <person name="Kono N."/>
            <person name="Nakamura H."/>
            <person name="Ohtoshi R."/>
            <person name="Moran D.A.P."/>
            <person name="Shinohara A."/>
            <person name="Yoshida Y."/>
            <person name="Fujiwara M."/>
            <person name="Mori M."/>
            <person name="Tomita M."/>
            <person name="Arakawa K."/>
        </authorList>
    </citation>
    <scope>NUCLEOTIDE SEQUENCE [LARGE SCALE GENOMIC DNA]</scope>
</reference>
<accession>A0A4Y2D2V2</accession>
<comment type="caution">
    <text evidence="1">The sequence shown here is derived from an EMBL/GenBank/DDBJ whole genome shotgun (WGS) entry which is preliminary data.</text>
</comment>
<name>A0A4Y2D2V2_ARAVE</name>
<evidence type="ECO:0000313" key="1">
    <source>
        <dbReference type="EMBL" id="GBM10278.1"/>
    </source>
</evidence>
<proteinExistence type="predicted"/>
<keyword evidence="2" id="KW-1185">Reference proteome</keyword>
<dbReference type="EMBL" id="BGPR01000283">
    <property type="protein sequence ID" value="GBM10278.1"/>
    <property type="molecule type" value="Genomic_DNA"/>
</dbReference>
<dbReference type="Proteomes" id="UP000499080">
    <property type="component" value="Unassembled WGS sequence"/>
</dbReference>
<sequence>MDNAPAHPPDLQDDFLEEFKFIKIQFLPPNTTSLLQPMVQQIRTFRHCLFCDYTTESETVSEEAVVNEIVSLAKIIGLKVDKNDIHEIVEEHNQDPTTEELVELQCVSQQEAVEVSLSEEEVIVKQQSSSAIREMLKAWETAAWYIEKHQPNKAVAMRATDLFNDNAVSQFRQILKSRQK</sequence>
<protein>
    <recommendedName>
        <fullName evidence="3">DDE-1 domain-containing protein</fullName>
    </recommendedName>
</protein>
<evidence type="ECO:0000313" key="2">
    <source>
        <dbReference type="Proteomes" id="UP000499080"/>
    </source>
</evidence>
<evidence type="ECO:0008006" key="3">
    <source>
        <dbReference type="Google" id="ProtNLM"/>
    </source>
</evidence>
<gene>
    <name evidence="1" type="ORF">AVEN_49998_1</name>
</gene>
<organism evidence="1 2">
    <name type="scientific">Araneus ventricosus</name>
    <name type="common">Orbweaver spider</name>
    <name type="synonym">Epeira ventricosa</name>
    <dbReference type="NCBI Taxonomy" id="182803"/>
    <lineage>
        <taxon>Eukaryota</taxon>
        <taxon>Metazoa</taxon>
        <taxon>Ecdysozoa</taxon>
        <taxon>Arthropoda</taxon>
        <taxon>Chelicerata</taxon>
        <taxon>Arachnida</taxon>
        <taxon>Araneae</taxon>
        <taxon>Araneomorphae</taxon>
        <taxon>Entelegynae</taxon>
        <taxon>Araneoidea</taxon>
        <taxon>Araneidae</taxon>
        <taxon>Araneus</taxon>
    </lineage>
</organism>
<dbReference type="AlphaFoldDB" id="A0A4Y2D2V2"/>
<dbReference type="OrthoDB" id="10060191at2759"/>